<proteinExistence type="predicted"/>
<evidence type="ECO:0000256" key="1">
    <source>
        <dbReference type="SAM" id="SignalP"/>
    </source>
</evidence>
<evidence type="ECO:0000313" key="2">
    <source>
        <dbReference type="EMBL" id="QCE10193.1"/>
    </source>
</evidence>
<organism evidence="2 3">
    <name type="scientific">Vigna unguiculata</name>
    <name type="common">Cowpea</name>
    <dbReference type="NCBI Taxonomy" id="3917"/>
    <lineage>
        <taxon>Eukaryota</taxon>
        <taxon>Viridiplantae</taxon>
        <taxon>Streptophyta</taxon>
        <taxon>Embryophyta</taxon>
        <taxon>Tracheophyta</taxon>
        <taxon>Spermatophyta</taxon>
        <taxon>Magnoliopsida</taxon>
        <taxon>eudicotyledons</taxon>
        <taxon>Gunneridae</taxon>
        <taxon>Pentapetalae</taxon>
        <taxon>rosids</taxon>
        <taxon>fabids</taxon>
        <taxon>Fabales</taxon>
        <taxon>Fabaceae</taxon>
        <taxon>Papilionoideae</taxon>
        <taxon>50 kb inversion clade</taxon>
        <taxon>NPAAA clade</taxon>
        <taxon>indigoferoid/millettioid clade</taxon>
        <taxon>Phaseoleae</taxon>
        <taxon>Vigna</taxon>
    </lineage>
</organism>
<name>A0A4D6N8N7_VIGUN</name>
<sequence>MRALWLLQLPPQSLLIAPATSSTIASPNFGVVLLQIKGHFEVGVLVVKEALSKGDGECDKRKRKECVSSGTKKKEQLMSCLLYTSAIVEEVEGGISS</sequence>
<dbReference type="Proteomes" id="UP000501690">
    <property type="component" value="Linkage Group LG10"/>
</dbReference>
<protein>
    <recommendedName>
        <fullName evidence="4">Secreted protein</fullName>
    </recommendedName>
</protein>
<dbReference type="AlphaFoldDB" id="A0A4D6N8N7"/>
<feature type="chain" id="PRO_5020020962" description="Secreted protein" evidence="1">
    <location>
        <begin position="22"/>
        <end position="97"/>
    </location>
</feature>
<feature type="signal peptide" evidence="1">
    <location>
        <begin position="1"/>
        <end position="21"/>
    </location>
</feature>
<keyword evidence="1" id="KW-0732">Signal</keyword>
<reference evidence="2 3" key="1">
    <citation type="submission" date="2019-04" db="EMBL/GenBank/DDBJ databases">
        <title>An improved genome assembly and genetic linkage map for asparagus bean, Vigna unguiculata ssp. sesquipedialis.</title>
        <authorList>
            <person name="Xia Q."/>
            <person name="Zhang R."/>
            <person name="Dong Y."/>
        </authorList>
    </citation>
    <scope>NUCLEOTIDE SEQUENCE [LARGE SCALE GENOMIC DNA]</scope>
    <source>
        <tissue evidence="2">Leaf</tissue>
    </source>
</reference>
<gene>
    <name evidence="2" type="ORF">DEO72_LG10g1419</name>
</gene>
<evidence type="ECO:0000313" key="3">
    <source>
        <dbReference type="Proteomes" id="UP000501690"/>
    </source>
</evidence>
<dbReference type="EMBL" id="CP039354">
    <property type="protein sequence ID" value="QCE10193.1"/>
    <property type="molecule type" value="Genomic_DNA"/>
</dbReference>
<accession>A0A4D6N8N7</accession>
<keyword evidence="3" id="KW-1185">Reference proteome</keyword>
<evidence type="ECO:0008006" key="4">
    <source>
        <dbReference type="Google" id="ProtNLM"/>
    </source>
</evidence>